<sequence>MIGCRRCAPLQNLSGPSLAPGWGLIEGDFGSIEAGPSPYVPLCNEDVVLRRCRGLSRLFLLV</sequence>
<dbReference type="RefSeq" id="XP_018159292.1">
    <property type="nucleotide sequence ID" value="XM_018301442.1"/>
</dbReference>
<dbReference type="EMBL" id="LTAN01000004">
    <property type="protein sequence ID" value="OBR10775.1"/>
    <property type="molecule type" value="Genomic_DNA"/>
</dbReference>
<dbReference type="KEGG" id="chig:CH63R_06467"/>
<evidence type="ECO:0000313" key="1">
    <source>
        <dbReference type="EMBL" id="OBR10775.1"/>
    </source>
</evidence>
<dbReference type="AlphaFoldDB" id="A0A1B7YFH8"/>
<dbReference type="VEuPathDB" id="FungiDB:CH63R_06467"/>
<gene>
    <name evidence="1" type="ORF">CH63R_06467</name>
</gene>
<dbReference type="Proteomes" id="UP000092177">
    <property type="component" value="Chromosome 4"/>
</dbReference>
<protein>
    <submittedName>
        <fullName evidence="1">Uncharacterized protein</fullName>
    </submittedName>
</protein>
<accession>A0A1B7YFH8</accession>
<proteinExistence type="predicted"/>
<organism evidence="1 2">
    <name type="scientific">Colletotrichum higginsianum (strain IMI 349063)</name>
    <name type="common">Crucifer anthracnose fungus</name>
    <dbReference type="NCBI Taxonomy" id="759273"/>
    <lineage>
        <taxon>Eukaryota</taxon>
        <taxon>Fungi</taxon>
        <taxon>Dikarya</taxon>
        <taxon>Ascomycota</taxon>
        <taxon>Pezizomycotina</taxon>
        <taxon>Sordariomycetes</taxon>
        <taxon>Hypocreomycetidae</taxon>
        <taxon>Glomerellales</taxon>
        <taxon>Glomerellaceae</taxon>
        <taxon>Colletotrichum</taxon>
        <taxon>Colletotrichum destructivum species complex</taxon>
    </lineage>
</organism>
<reference evidence="2" key="1">
    <citation type="journal article" date="2017" name="BMC Genomics">
        <title>Gapless genome assembly of Colletotrichum higginsianum reveals chromosome structure and association of transposable elements with secondary metabolite gene clusters.</title>
        <authorList>
            <person name="Dallery J.-F."/>
            <person name="Lapalu N."/>
            <person name="Zampounis A."/>
            <person name="Pigne S."/>
            <person name="Luyten I."/>
            <person name="Amselem J."/>
            <person name="Wittenberg A.H.J."/>
            <person name="Zhou S."/>
            <person name="de Queiroz M.V."/>
            <person name="Robin G.P."/>
            <person name="Auger A."/>
            <person name="Hainaut M."/>
            <person name="Henrissat B."/>
            <person name="Kim K.-T."/>
            <person name="Lee Y.-H."/>
            <person name="Lespinet O."/>
            <person name="Schwartz D.C."/>
            <person name="Thon M.R."/>
            <person name="O'Connell R.J."/>
        </authorList>
    </citation>
    <scope>NUCLEOTIDE SEQUENCE [LARGE SCALE GENOMIC DNA]</scope>
    <source>
        <strain evidence="2">IMI 349063</strain>
    </source>
</reference>
<name>A0A1B7YFH8_COLHI</name>
<dbReference type="GeneID" id="28865549"/>
<comment type="caution">
    <text evidence="1">The sequence shown here is derived from an EMBL/GenBank/DDBJ whole genome shotgun (WGS) entry which is preliminary data.</text>
</comment>
<evidence type="ECO:0000313" key="2">
    <source>
        <dbReference type="Proteomes" id="UP000092177"/>
    </source>
</evidence>
<keyword evidence="2" id="KW-1185">Reference proteome</keyword>